<keyword evidence="7" id="KW-1185">Reference proteome</keyword>
<name>A0A1U8H0N5_CAPAN</name>
<reference evidence="6 7" key="2">
    <citation type="journal article" date="2017" name="Genome Biol.">
        <title>New reference genome sequences of hot pepper reveal the massive evolution of plant disease-resistance genes by retroduplication.</title>
        <authorList>
            <person name="Kim S."/>
            <person name="Park J."/>
            <person name="Yeom S.I."/>
            <person name="Kim Y.M."/>
            <person name="Seo E."/>
            <person name="Kim K.T."/>
            <person name="Kim M.S."/>
            <person name="Lee J.M."/>
            <person name="Cheong K."/>
            <person name="Shin H.S."/>
            <person name="Kim S.B."/>
            <person name="Han K."/>
            <person name="Lee J."/>
            <person name="Park M."/>
            <person name="Lee H.A."/>
            <person name="Lee H.Y."/>
            <person name="Lee Y."/>
            <person name="Oh S."/>
            <person name="Lee J.H."/>
            <person name="Choi E."/>
            <person name="Choi E."/>
            <person name="Lee S.E."/>
            <person name="Jeon J."/>
            <person name="Kim H."/>
            <person name="Choi G."/>
            <person name="Song H."/>
            <person name="Lee J."/>
            <person name="Lee S.C."/>
            <person name="Kwon J.K."/>
            <person name="Lee H.Y."/>
            <person name="Koo N."/>
            <person name="Hong Y."/>
            <person name="Kim R.W."/>
            <person name="Kang W.H."/>
            <person name="Huh J.H."/>
            <person name="Kang B.C."/>
            <person name="Yang T.J."/>
            <person name="Lee Y.H."/>
            <person name="Bennetzen J.L."/>
            <person name="Choi D."/>
        </authorList>
    </citation>
    <scope>NUCLEOTIDE SEQUENCE [LARGE SCALE GENOMIC DNA]</scope>
    <source>
        <strain evidence="7">cv. CM334</strain>
    </source>
</reference>
<comment type="caution">
    <text evidence="6">The sequence shown here is derived from an EMBL/GenBank/DDBJ whole genome shotgun (WGS) entry which is preliminary data.</text>
</comment>
<dbReference type="InterPro" id="IPR002219">
    <property type="entry name" value="PKC_DAG/PE"/>
</dbReference>
<dbReference type="InterPro" id="IPR004146">
    <property type="entry name" value="DC1"/>
</dbReference>
<protein>
    <recommendedName>
        <fullName evidence="5">Phorbol-ester/DAG-type domain-containing protein</fullName>
    </recommendedName>
</protein>
<dbReference type="Gene3D" id="3.30.60.20">
    <property type="match status" value="1"/>
</dbReference>
<evidence type="ECO:0000313" key="7">
    <source>
        <dbReference type="Proteomes" id="UP000222542"/>
    </source>
</evidence>
<proteinExistence type="predicted"/>
<gene>
    <name evidence="6" type="ORF">T459_17115</name>
</gene>
<dbReference type="OMA" id="MYVNCSS"/>
<evidence type="ECO:0000256" key="1">
    <source>
        <dbReference type="ARBA" id="ARBA00022723"/>
    </source>
</evidence>
<evidence type="ECO:0000256" key="4">
    <source>
        <dbReference type="SAM" id="MobiDB-lite"/>
    </source>
</evidence>
<dbReference type="AlphaFoldDB" id="A0A1U8H0N5"/>
<dbReference type="PANTHER" id="PTHR46288">
    <property type="entry name" value="PHORBOL-ESTER/DAG-TYPE DOMAIN-CONTAINING PROTEIN"/>
    <property type="match status" value="1"/>
</dbReference>
<dbReference type="Gramene" id="PHT79063">
    <property type="protein sequence ID" value="PHT79063"/>
    <property type="gene ID" value="T459_17115"/>
</dbReference>
<evidence type="ECO:0000313" key="6">
    <source>
        <dbReference type="EMBL" id="PHT79063.1"/>
    </source>
</evidence>
<sequence length="333" mass="37776">MNRLQPAVKYSGASTRSSKAAINSSLYSDDDYDHDDDIIQAVYPRGINPMLCSTLHNHRSILDSSESEDDQGHAQLYKPNKHQPCPKKDISSLLRMMLINLNQRVDVCAGAAGGGLTQFTINHNRRSVPDYSDSTDDEGLPHNHNRQDYIIFHFSHPHALNKYNISSVTNCKVCGLQLVGSAYGCQSCQFYLHTSCFDLPDKIQHHAHTAHPLTLRYPSYYKHCGKTCDACYEDIRRSFLYCCDLCNFDLHVTCATLYSIVKRTDTSRDTLRLYYTFPVGDGTIIARCNKKVPKDGWVYYSKDTGHIAHIKCVKDAKVGPSWIKERLNMLKIK</sequence>
<dbReference type="STRING" id="4072.A0A1U8H0N5"/>
<keyword evidence="2" id="KW-0677">Repeat</keyword>
<dbReference type="InterPro" id="IPR046349">
    <property type="entry name" value="C1-like_sf"/>
</dbReference>
<reference evidence="6 7" key="1">
    <citation type="journal article" date="2014" name="Nat. Genet.">
        <title>Genome sequence of the hot pepper provides insights into the evolution of pungency in Capsicum species.</title>
        <authorList>
            <person name="Kim S."/>
            <person name="Park M."/>
            <person name="Yeom S.I."/>
            <person name="Kim Y.M."/>
            <person name="Lee J.M."/>
            <person name="Lee H.A."/>
            <person name="Seo E."/>
            <person name="Choi J."/>
            <person name="Cheong K."/>
            <person name="Kim K.T."/>
            <person name="Jung K."/>
            <person name="Lee G.W."/>
            <person name="Oh S.K."/>
            <person name="Bae C."/>
            <person name="Kim S.B."/>
            <person name="Lee H.Y."/>
            <person name="Kim S.Y."/>
            <person name="Kim M.S."/>
            <person name="Kang B.C."/>
            <person name="Jo Y.D."/>
            <person name="Yang H.B."/>
            <person name="Jeong H.J."/>
            <person name="Kang W.H."/>
            <person name="Kwon J.K."/>
            <person name="Shin C."/>
            <person name="Lim J.Y."/>
            <person name="Park J.H."/>
            <person name="Huh J.H."/>
            <person name="Kim J.S."/>
            <person name="Kim B.D."/>
            <person name="Cohen O."/>
            <person name="Paran I."/>
            <person name="Suh M.C."/>
            <person name="Lee S.B."/>
            <person name="Kim Y.K."/>
            <person name="Shin Y."/>
            <person name="Noh S.J."/>
            <person name="Park J."/>
            <person name="Seo Y.S."/>
            <person name="Kwon S.Y."/>
            <person name="Kim H.A."/>
            <person name="Park J.M."/>
            <person name="Kim H.J."/>
            <person name="Choi S.B."/>
            <person name="Bosland P.W."/>
            <person name="Reeves G."/>
            <person name="Jo S.H."/>
            <person name="Lee B.W."/>
            <person name="Cho H.T."/>
            <person name="Choi H.S."/>
            <person name="Lee M.S."/>
            <person name="Yu Y."/>
            <person name="Do Choi Y."/>
            <person name="Park B.S."/>
            <person name="van Deynze A."/>
            <person name="Ashrafi H."/>
            <person name="Hill T."/>
            <person name="Kim W.T."/>
            <person name="Pai H.S."/>
            <person name="Ahn H.K."/>
            <person name="Yeam I."/>
            <person name="Giovannoni J.J."/>
            <person name="Rose J.K."/>
            <person name="Sorensen I."/>
            <person name="Lee S.J."/>
            <person name="Kim R.W."/>
            <person name="Choi I.Y."/>
            <person name="Choi B.S."/>
            <person name="Lim J.S."/>
            <person name="Lee Y.H."/>
            <person name="Choi D."/>
        </authorList>
    </citation>
    <scope>NUCLEOTIDE SEQUENCE [LARGE SCALE GENOMIC DNA]</scope>
    <source>
        <strain evidence="7">cv. CM334</strain>
    </source>
</reference>
<dbReference type="KEGG" id="cann:107874843"/>
<dbReference type="Pfam" id="PF03107">
    <property type="entry name" value="C1_2"/>
    <property type="match status" value="2"/>
</dbReference>
<feature type="region of interest" description="Disordered" evidence="4">
    <location>
        <begin position="63"/>
        <end position="84"/>
    </location>
</feature>
<dbReference type="GO" id="GO:0046872">
    <property type="term" value="F:metal ion binding"/>
    <property type="evidence" value="ECO:0007669"/>
    <property type="project" value="UniProtKB-KW"/>
</dbReference>
<keyword evidence="1" id="KW-0479">Metal-binding</keyword>
<dbReference type="PROSITE" id="PS50081">
    <property type="entry name" value="ZF_DAG_PE_2"/>
    <property type="match status" value="1"/>
</dbReference>
<evidence type="ECO:0000256" key="3">
    <source>
        <dbReference type="ARBA" id="ARBA00022833"/>
    </source>
</evidence>
<dbReference type="SUPFAM" id="SSF57889">
    <property type="entry name" value="Cysteine-rich domain"/>
    <property type="match status" value="1"/>
</dbReference>
<evidence type="ECO:0000259" key="5">
    <source>
        <dbReference type="PROSITE" id="PS50081"/>
    </source>
</evidence>
<evidence type="ECO:0000256" key="2">
    <source>
        <dbReference type="ARBA" id="ARBA00022737"/>
    </source>
</evidence>
<accession>A0A1U8H0N5</accession>
<organism evidence="6 7">
    <name type="scientific">Capsicum annuum</name>
    <name type="common">Capsicum pepper</name>
    <dbReference type="NCBI Taxonomy" id="4072"/>
    <lineage>
        <taxon>Eukaryota</taxon>
        <taxon>Viridiplantae</taxon>
        <taxon>Streptophyta</taxon>
        <taxon>Embryophyta</taxon>
        <taxon>Tracheophyta</taxon>
        <taxon>Spermatophyta</taxon>
        <taxon>Magnoliopsida</taxon>
        <taxon>eudicotyledons</taxon>
        <taxon>Gunneridae</taxon>
        <taxon>Pentapetalae</taxon>
        <taxon>asterids</taxon>
        <taxon>lamiids</taxon>
        <taxon>Solanales</taxon>
        <taxon>Solanaceae</taxon>
        <taxon>Solanoideae</taxon>
        <taxon>Capsiceae</taxon>
        <taxon>Capsicum</taxon>
    </lineage>
</organism>
<keyword evidence="3" id="KW-0862">Zinc</keyword>
<dbReference type="PANTHER" id="PTHR46288:SF68">
    <property type="entry name" value="DC1 DOMAIN-CONTAINING PROTEIN"/>
    <property type="match status" value="1"/>
</dbReference>
<dbReference type="Proteomes" id="UP000222542">
    <property type="component" value="Unassembled WGS sequence"/>
</dbReference>
<dbReference type="EMBL" id="AYRZ02000006">
    <property type="protein sequence ID" value="PHT79063.1"/>
    <property type="molecule type" value="Genomic_DNA"/>
</dbReference>
<dbReference type="OrthoDB" id="1271452at2759"/>
<feature type="domain" description="Phorbol-ester/DAG-type" evidence="5">
    <location>
        <begin position="157"/>
        <end position="196"/>
    </location>
</feature>